<evidence type="ECO:0000313" key="15">
    <source>
        <dbReference type="Proteomes" id="UP000004491"/>
    </source>
</evidence>
<dbReference type="InterPro" id="IPR039657">
    <property type="entry name" value="Dimethylallyltransferase"/>
</dbReference>
<evidence type="ECO:0000256" key="2">
    <source>
        <dbReference type="ARBA" id="ARBA00003213"/>
    </source>
</evidence>
<dbReference type="InterPro" id="IPR027417">
    <property type="entry name" value="P-loop_NTPase"/>
</dbReference>
<evidence type="ECO:0000256" key="13">
    <source>
        <dbReference type="RuleBase" id="RU003785"/>
    </source>
</evidence>
<comment type="function">
    <text evidence="2 10 12">Catalyzes the transfer of a dimethylallyl group onto the adenine at position 37 in tRNAs that read codons beginning with uridine, leading to the formation of N6-(dimethylallyl)adenosine (i(6)A).</text>
</comment>
<keyword evidence="15" id="KW-1185">Reference proteome</keyword>
<comment type="catalytic activity">
    <reaction evidence="9 10 11">
        <text>adenosine(37) in tRNA + dimethylallyl diphosphate = N(6)-dimethylallyladenosine(37) in tRNA + diphosphate</text>
        <dbReference type="Rhea" id="RHEA:26482"/>
        <dbReference type="Rhea" id="RHEA-COMP:10162"/>
        <dbReference type="Rhea" id="RHEA-COMP:10375"/>
        <dbReference type="ChEBI" id="CHEBI:33019"/>
        <dbReference type="ChEBI" id="CHEBI:57623"/>
        <dbReference type="ChEBI" id="CHEBI:74411"/>
        <dbReference type="ChEBI" id="CHEBI:74415"/>
        <dbReference type="EC" id="2.5.1.75"/>
    </reaction>
</comment>
<evidence type="ECO:0000256" key="12">
    <source>
        <dbReference type="RuleBase" id="RU003784"/>
    </source>
</evidence>
<comment type="caution">
    <text evidence="10">Lacks conserved residue(s) required for the propagation of feature annotation.</text>
</comment>
<comment type="caution">
    <text evidence="14">The sequence shown here is derived from an EMBL/GenBank/DDBJ whole genome shotgun (WGS) entry which is preliminary data.</text>
</comment>
<proteinExistence type="inferred from homology"/>
<evidence type="ECO:0000256" key="8">
    <source>
        <dbReference type="ARBA" id="ARBA00022842"/>
    </source>
</evidence>
<evidence type="ECO:0000256" key="1">
    <source>
        <dbReference type="ARBA" id="ARBA00001946"/>
    </source>
</evidence>
<reference evidence="14" key="1">
    <citation type="journal article" date="2011" name="ISME J.">
        <title>The endosymbionts of the deep-sea tubeworms Riftia pachyptila and Tevnia jerichonana share an identical physiology as revealed by proteogenomic analyses.</title>
        <authorList>
            <person name="Gardebrecht A."/>
            <person name="Markert S."/>
            <person name="Felbeck H."/>
            <person name="Thuermer A."/>
            <person name="Albrecht D."/>
            <person name="Wollherr A."/>
            <person name="Kabisch J."/>
            <person name="Lehmann R."/>
            <person name="Daniel R."/>
            <person name="Liesegang H."/>
            <person name="Hecker M."/>
            <person name="Sievert S.M."/>
            <person name="Schweder T."/>
        </authorList>
    </citation>
    <scope>NUCLEOTIDE SEQUENCE [LARGE SCALE GENOMIC DNA]</scope>
</reference>
<feature type="region of interest" description="Interaction with substrate tRNA" evidence="10">
    <location>
        <begin position="39"/>
        <end position="42"/>
    </location>
</feature>
<sequence length="317" mass="35531">MMDQVLPPAIFLMGPTASGKTELAVELVQRLPLEIISVDSALVYRGMDIGTAKPDAELLQRAPHRLIDIVDPVEVYSAAAFRQDALQAMAEITEAGNIPLLVGGSMLYFRALEHGLAELPAADPVLRARLDAEMRVLGIQKLHQRLQQLDAVSAAKIHPNDPQRVLRALEVISITGRPLSELQAERQAEPLPFRLLKLVRAPRERAQLHQRIALRFQRMLEAGFEQEVAGLIGRGDLSPELPSMRSVGYRQMIKYLQGECSREEMIERGIIATRQLAKRQFTWLRADKELIWLDEEVPDLLGQARELIVNFIDHGAN</sequence>
<dbReference type="EC" id="2.5.1.75" evidence="10"/>
<gene>
    <name evidence="10 14" type="primary">miaA</name>
    <name evidence="14" type="ORF">Rifp1Sym_bj00150</name>
</gene>
<feature type="site" description="Interaction with substrate tRNA" evidence="10">
    <location>
        <position position="127"/>
    </location>
</feature>
<keyword evidence="7 10" id="KW-0067">ATP-binding</keyword>
<dbReference type="HAMAP" id="MF_00185">
    <property type="entry name" value="IPP_trans"/>
    <property type="match status" value="1"/>
</dbReference>
<dbReference type="Gene3D" id="1.10.20.140">
    <property type="match status" value="1"/>
</dbReference>
<feature type="site" description="Interaction with substrate tRNA" evidence="10">
    <location>
        <position position="105"/>
    </location>
</feature>
<comment type="cofactor">
    <cofactor evidence="1 10">
        <name>Mg(2+)</name>
        <dbReference type="ChEBI" id="CHEBI:18420"/>
    </cofactor>
</comment>
<evidence type="ECO:0000256" key="5">
    <source>
        <dbReference type="ARBA" id="ARBA00022694"/>
    </source>
</evidence>
<dbReference type="EMBL" id="AFOC01000037">
    <property type="protein sequence ID" value="EGV51440.1"/>
    <property type="molecule type" value="Genomic_DNA"/>
</dbReference>
<dbReference type="GO" id="GO:0006400">
    <property type="term" value="P:tRNA modification"/>
    <property type="evidence" value="ECO:0007669"/>
    <property type="project" value="TreeGrafter"/>
</dbReference>
<keyword evidence="5 10" id="KW-0819">tRNA processing</keyword>
<evidence type="ECO:0000313" key="14">
    <source>
        <dbReference type="EMBL" id="EGV51440.1"/>
    </source>
</evidence>
<dbReference type="SUPFAM" id="SSF52540">
    <property type="entry name" value="P-loop containing nucleoside triphosphate hydrolases"/>
    <property type="match status" value="1"/>
</dbReference>
<feature type="region of interest" description="Interaction with substrate tRNA" evidence="10">
    <location>
        <begin position="163"/>
        <end position="167"/>
    </location>
</feature>
<dbReference type="Pfam" id="PF01715">
    <property type="entry name" value="IPPT"/>
    <property type="match status" value="1"/>
</dbReference>
<dbReference type="FunFam" id="1.10.20.140:FF:000001">
    <property type="entry name" value="tRNA dimethylallyltransferase"/>
    <property type="match status" value="1"/>
</dbReference>
<keyword evidence="4 10" id="KW-0808">Transferase</keyword>
<feature type="binding site" evidence="10">
    <location>
        <begin position="16"/>
        <end position="21"/>
    </location>
    <ligand>
        <name>substrate</name>
    </ligand>
</feature>
<dbReference type="NCBIfam" id="TIGR00174">
    <property type="entry name" value="miaA"/>
    <property type="match status" value="1"/>
</dbReference>
<evidence type="ECO:0000256" key="10">
    <source>
        <dbReference type="HAMAP-Rule" id="MF_00185"/>
    </source>
</evidence>
<protein>
    <recommendedName>
        <fullName evidence="10">tRNA dimethylallyltransferase</fullName>
        <ecNumber evidence="10">2.5.1.75</ecNumber>
    </recommendedName>
    <alternativeName>
        <fullName evidence="10">Dimethylallyl diphosphate:tRNA dimethylallyltransferase</fullName>
        <shortName evidence="10">DMAPP:tRNA dimethylallyltransferase</shortName>
        <shortName evidence="10">DMATase</shortName>
    </alternativeName>
    <alternativeName>
        <fullName evidence="10">Isopentenyl-diphosphate:tRNA isopentenyltransferase</fullName>
        <shortName evidence="10">IPP transferase</shortName>
        <shortName evidence="10">IPPT</shortName>
        <shortName evidence="10">IPTase</shortName>
    </alternativeName>
</protein>
<dbReference type="PANTHER" id="PTHR11088">
    <property type="entry name" value="TRNA DIMETHYLALLYLTRANSFERASE"/>
    <property type="match status" value="1"/>
</dbReference>
<dbReference type="PANTHER" id="PTHR11088:SF60">
    <property type="entry name" value="TRNA DIMETHYLALLYLTRANSFERASE"/>
    <property type="match status" value="1"/>
</dbReference>
<comment type="subunit">
    <text evidence="10">Monomer.</text>
</comment>
<dbReference type="Proteomes" id="UP000004491">
    <property type="component" value="Unassembled WGS sequence"/>
</dbReference>
<organism evidence="14 15">
    <name type="scientific">endosymbiont of Riftia pachyptila</name>
    <name type="common">vent Ph05</name>
    <dbReference type="NCBI Taxonomy" id="1048808"/>
    <lineage>
        <taxon>Bacteria</taxon>
        <taxon>Pseudomonadati</taxon>
        <taxon>Pseudomonadota</taxon>
        <taxon>Gammaproteobacteria</taxon>
        <taxon>sulfur-oxidizing symbionts</taxon>
    </lineage>
</organism>
<accession>G2DD61</accession>
<dbReference type="AlphaFoldDB" id="G2DD61"/>
<evidence type="ECO:0000256" key="9">
    <source>
        <dbReference type="ARBA" id="ARBA00049563"/>
    </source>
</evidence>
<feature type="binding site" evidence="10">
    <location>
        <begin position="14"/>
        <end position="21"/>
    </location>
    <ligand>
        <name>ATP</name>
        <dbReference type="ChEBI" id="CHEBI:30616"/>
    </ligand>
</feature>
<evidence type="ECO:0000256" key="3">
    <source>
        <dbReference type="ARBA" id="ARBA00005842"/>
    </source>
</evidence>
<comment type="similarity">
    <text evidence="3 10 13">Belongs to the IPP transferase family.</text>
</comment>
<name>G2DD61_9GAMM</name>
<evidence type="ECO:0000256" key="11">
    <source>
        <dbReference type="RuleBase" id="RU003783"/>
    </source>
</evidence>
<dbReference type="GO" id="GO:0052381">
    <property type="term" value="F:tRNA dimethylallyltransferase activity"/>
    <property type="evidence" value="ECO:0007669"/>
    <property type="project" value="UniProtKB-UniRule"/>
</dbReference>
<dbReference type="GO" id="GO:0005524">
    <property type="term" value="F:ATP binding"/>
    <property type="evidence" value="ECO:0007669"/>
    <property type="project" value="UniProtKB-UniRule"/>
</dbReference>
<evidence type="ECO:0000256" key="6">
    <source>
        <dbReference type="ARBA" id="ARBA00022741"/>
    </source>
</evidence>
<keyword evidence="6 10" id="KW-0547">Nucleotide-binding</keyword>
<evidence type="ECO:0000256" key="4">
    <source>
        <dbReference type="ARBA" id="ARBA00022679"/>
    </source>
</evidence>
<dbReference type="InterPro" id="IPR018022">
    <property type="entry name" value="IPT"/>
</dbReference>
<dbReference type="Gene3D" id="3.40.50.300">
    <property type="entry name" value="P-loop containing nucleotide triphosphate hydrolases"/>
    <property type="match status" value="1"/>
</dbReference>
<evidence type="ECO:0000256" key="7">
    <source>
        <dbReference type="ARBA" id="ARBA00022840"/>
    </source>
</evidence>
<keyword evidence="8 10" id="KW-0460">Magnesium</keyword>
<dbReference type="PATRIC" id="fig|1048808.3.peg.1542"/>